<protein>
    <recommendedName>
        <fullName evidence="2 6">Histidine ammonia-lyase</fullName>
        <ecNumber evidence="2 6">4.3.1.3</ecNumber>
    </recommendedName>
</protein>
<evidence type="ECO:0000256" key="3">
    <source>
        <dbReference type="ARBA" id="ARBA00022808"/>
    </source>
</evidence>
<comment type="similarity">
    <text evidence="7">Belongs to the PAL/histidase family.</text>
</comment>
<evidence type="ECO:0000256" key="7">
    <source>
        <dbReference type="RuleBase" id="RU003954"/>
    </source>
</evidence>
<dbReference type="CDD" id="cd00332">
    <property type="entry name" value="PAL-HAL"/>
    <property type="match status" value="1"/>
</dbReference>
<dbReference type="Gene3D" id="1.20.200.10">
    <property type="entry name" value="Fumarase/aspartase (Central domain)"/>
    <property type="match status" value="1"/>
</dbReference>
<name>A0ABV8B831_9BACI</name>
<sequence length="514" mass="56622">MVTKQGQASFVFIDNQKLTLEDVVQVARFHKKVELSDSTCEKIQRTRRIVEKFIEEERVVYGITTGLGDLCKVRIQKEHLNDLSKNIIMSHACGVGEPLCKEQVRAIMFAAVLNYSQGYSGLRLESVKTLVDMLNHGITPWTPSQGSVGYLTHMAHIALVMIGLGRAYYEGELMTGRQAMEKAGIPILSLEAKEGLSLVNGTVCMTGISALTVYDAINLAKWADIAGAMSFESLKGSYCAYDERIQKVKPFKGQAKVAKNLLSLIKGSEIAEKFKHYRVQDALSIRAIPQVHGACRDKIDHAREVVEIELNSATDNPLIFEDENGGISISSCNPHGESIALTMDMLAIAGAELAGISERRTARLVTADVSGLPPFLVKNSGLHTGFMIPQYAAASLVAENKVYTHPISVDSLTMSGFQEDHVSMGTPAALKANKVLKNTQKVIAIEMLTAAQALEFHHPLQLGEGTETIYQFIRRAIPSWDRDREFYIDLEKMISIVEKIDGIKQIEARIGNEL</sequence>
<dbReference type="InterPro" id="IPR008948">
    <property type="entry name" value="L-Aspartase-like"/>
</dbReference>
<dbReference type="InterPro" id="IPR005921">
    <property type="entry name" value="HutH"/>
</dbReference>
<dbReference type="InterPro" id="IPR024083">
    <property type="entry name" value="Fumarase/histidase_N"/>
</dbReference>
<dbReference type="EMBL" id="JBHRZT010000072">
    <property type="protein sequence ID" value="MFC3885639.1"/>
    <property type="molecule type" value="Genomic_DNA"/>
</dbReference>
<organism evidence="8 9">
    <name type="scientific">Bacillus songklensis</name>
    <dbReference type="NCBI Taxonomy" id="1069116"/>
    <lineage>
        <taxon>Bacteria</taxon>
        <taxon>Bacillati</taxon>
        <taxon>Bacillota</taxon>
        <taxon>Bacilli</taxon>
        <taxon>Bacillales</taxon>
        <taxon>Bacillaceae</taxon>
        <taxon>Bacillus</taxon>
    </lineage>
</organism>
<proteinExistence type="inferred from homology"/>
<keyword evidence="9" id="KW-1185">Reference proteome</keyword>
<dbReference type="NCBIfam" id="TIGR01225">
    <property type="entry name" value="hutH"/>
    <property type="match status" value="1"/>
</dbReference>
<gene>
    <name evidence="8" type="primary">hutH</name>
    <name evidence="8" type="ORF">ACFOU2_20050</name>
</gene>
<dbReference type="EC" id="4.3.1.3" evidence="2 6"/>
<dbReference type="Pfam" id="PF00221">
    <property type="entry name" value="Lyase_aromatic"/>
    <property type="match status" value="1"/>
</dbReference>
<dbReference type="RefSeq" id="WP_377918039.1">
    <property type="nucleotide sequence ID" value="NZ_JBHRZT010000072.1"/>
</dbReference>
<evidence type="ECO:0000313" key="8">
    <source>
        <dbReference type="EMBL" id="MFC3885639.1"/>
    </source>
</evidence>
<dbReference type="InterPro" id="IPR001106">
    <property type="entry name" value="Aromatic_Lyase"/>
</dbReference>
<dbReference type="NCBIfam" id="NF006871">
    <property type="entry name" value="PRK09367.1"/>
    <property type="match status" value="1"/>
</dbReference>
<evidence type="ECO:0000256" key="6">
    <source>
        <dbReference type="NCBIfam" id="TIGR01225"/>
    </source>
</evidence>
<keyword evidence="4 7" id="KW-0456">Lyase</keyword>
<dbReference type="PANTHER" id="PTHR10362">
    <property type="entry name" value="HISTIDINE AMMONIA-LYASE"/>
    <property type="match status" value="1"/>
</dbReference>
<evidence type="ECO:0000256" key="2">
    <source>
        <dbReference type="ARBA" id="ARBA00012994"/>
    </source>
</evidence>
<comment type="catalytic activity">
    <reaction evidence="5">
        <text>L-histidine = trans-urocanate + NH4(+)</text>
        <dbReference type="Rhea" id="RHEA:21232"/>
        <dbReference type="ChEBI" id="CHEBI:17771"/>
        <dbReference type="ChEBI" id="CHEBI:28938"/>
        <dbReference type="ChEBI" id="CHEBI:57595"/>
        <dbReference type="EC" id="4.3.1.3"/>
    </reaction>
</comment>
<dbReference type="GO" id="GO:0004397">
    <property type="term" value="F:histidine ammonia-lyase activity"/>
    <property type="evidence" value="ECO:0007669"/>
    <property type="project" value="UniProtKB-EC"/>
</dbReference>
<comment type="pathway">
    <text evidence="1">Amino-acid degradation; L-histidine degradation into L-glutamate; N-formimidoyl-L-glutamate from L-histidine: step 1/3.</text>
</comment>
<dbReference type="Gene3D" id="1.10.275.10">
    <property type="entry name" value="Fumarase/aspartase (N-terminal domain)"/>
    <property type="match status" value="1"/>
</dbReference>
<keyword evidence="3" id="KW-0369">Histidine metabolism</keyword>
<accession>A0ABV8B831</accession>
<evidence type="ECO:0000256" key="5">
    <source>
        <dbReference type="ARBA" id="ARBA00049269"/>
    </source>
</evidence>
<evidence type="ECO:0000256" key="1">
    <source>
        <dbReference type="ARBA" id="ARBA00005113"/>
    </source>
</evidence>
<comment type="caution">
    <text evidence="8">The sequence shown here is derived from an EMBL/GenBank/DDBJ whole genome shotgun (WGS) entry which is preliminary data.</text>
</comment>
<reference evidence="9" key="1">
    <citation type="journal article" date="2019" name="Int. J. Syst. Evol. Microbiol.">
        <title>The Global Catalogue of Microorganisms (GCM) 10K type strain sequencing project: providing services to taxonomists for standard genome sequencing and annotation.</title>
        <authorList>
            <consortium name="The Broad Institute Genomics Platform"/>
            <consortium name="The Broad Institute Genome Sequencing Center for Infectious Disease"/>
            <person name="Wu L."/>
            <person name="Ma J."/>
        </authorList>
    </citation>
    <scope>NUCLEOTIDE SEQUENCE [LARGE SCALE GENOMIC DNA]</scope>
    <source>
        <strain evidence="9">CCUG 61889</strain>
    </source>
</reference>
<evidence type="ECO:0000313" key="9">
    <source>
        <dbReference type="Proteomes" id="UP001595752"/>
    </source>
</evidence>
<dbReference type="SUPFAM" id="SSF48557">
    <property type="entry name" value="L-aspartase-like"/>
    <property type="match status" value="1"/>
</dbReference>
<dbReference type="Proteomes" id="UP001595752">
    <property type="component" value="Unassembled WGS sequence"/>
</dbReference>
<evidence type="ECO:0000256" key="4">
    <source>
        <dbReference type="ARBA" id="ARBA00023239"/>
    </source>
</evidence>